<dbReference type="Pfam" id="PF04344">
    <property type="entry name" value="CheZ"/>
    <property type="match status" value="1"/>
</dbReference>
<evidence type="ECO:0000256" key="3">
    <source>
        <dbReference type="ARBA" id="ARBA00018484"/>
    </source>
</evidence>
<dbReference type="EC" id="3.1.3.-" evidence="10"/>
<dbReference type="GO" id="GO:0004721">
    <property type="term" value="F:phosphoprotein phosphatase activity"/>
    <property type="evidence" value="ECO:0007669"/>
    <property type="project" value="UniProtKB-KW"/>
</dbReference>
<protein>
    <recommendedName>
        <fullName evidence="3 10">Protein phosphatase CheZ</fullName>
        <ecNumber evidence="10">3.1.3.-</ecNumber>
    </recommendedName>
    <alternativeName>
        <fullName evidence="9 10">Chemotaxis protein CheZ</fullName>
    </alternativeName>
</protein>
<comment type="subcellular location">
    <subcellularLocation>
        <location evidence="1 10">Cytoplasm</location>
    </subcellularLocation>
</comment>
<dbReference type="AlphaFoldDB" id="A0A250KRN3"/>
<comment type="function">
    <text evidence="10">Plays an important role in bacterial chemotaxis signal transduction pathway by accelerating the dephosphorylation of phosphorylated CheY (CheY-P).</text>
</comment>
<dbReference type="GO" id="GO:0050920">
    <property type="term" value="P:regulation of chemotaxis"/>
    <property type="evidence" value="ECO:0007669"/>
    <property type="project" value="InterPro"/>
</dbReference>
<evidence type="ECO:0000256" key="7">
    <source>
        <dbReference type="ARBA" id="ARBA00022801"/>
    </source>
</evidence>
<sequence>MTDKQPSADTRIEQARALLTALEHGDDESVDRILDELARVRETVMFREVGKLTRQLHDTLANFVLDERIADLTENEIPDAKERLNYVIAMTEQAANTTLNAVESILPYAERLREQSNELGIQWQRFRQREMPYEEFKSLTRDLSRYFDASAGQLQTIQQNLTEVLMAQGFQDLTGQIIRRVITLVQDLEHSLVDLIRISGRRFRPSGDNAPEVASQRLGPAVPGVDKNVVQTQDDVDSLLSSLGF</sequence>
<feature type="site" description="Enhances dephosphorylation of CheY-P" evidence="11">
    <location>
        <position position="176"/>
    </location>
</feature>
<accession>A0A250KRN3</accession>
<dbReference type="GO" id="GO:0006935">
    <property type="term" value="P:chemotaxis"/>
    <property type="evidence" value="ECO:0007669"/>
    <property type="project" value="UniProtKB-KW"/>
</dbReference>
<gene>
    <name evidence="12" type="ORF">sS8_2381</name>
</gene>
<dbReference type="PANTHER" id="PTHR43693">
    <property type="entry name" value="PROTEIN PHOSPHATASE CHEZ"/>
    <property type="match status" value="1"/>
</dbReference>
<dbReference type="RefSeq" id="WP_119629759.1">
    <property type="nucleotide sequence ID" value="NZ_AP017928.1"/>
</dbReference>
<dbReference type="GO" id="GO:0097588">
    <property type="term" value="P:archaeal or bacterial-type flagellum-dependent cell motility"/>
    <property type="evidence" value="ECO:0007669"/>
    <property type="project" value="UniProtKB-KW"/>
</dbReference>
<dbReference type="InterPro" id="IPR007439">
    <property type="entry name" value="Chemotax_Pase_CheZ"/>
</dbReference>
<evidence type="ECO:0000256" key="2">
    <source>
        <dbReference type="ARBA" id="ARBA00005908"/>
    </source>
</evidence>
<dbReference type="KEGG" id="mmai:sS8_2381"/>
<dbReference type="GO" id="GO:0005737">
    <property type="term" value="C:cytoplasm"/>
    <property type="evidence" value="ECO:0007669"/>
    <property type="project" value="UniProtKB-SubCell"/>
</dbReference>
<dbReference type="InterPro" id="IPR050992">
    <property type="entry name" value="CheZ_family_phosphatases"/>
</dbReference>
<evidence type="ECO:0000256" key="1">
    <source>
        <dbReference type="ARBA" id="ARBA00004496"/>
    </source>
</evidence>
<keyword evidence="8 10" id="KW-0904">Protein phosphatase</keyword>
<keyword evidence="4 10" id="KW-0963">Cytoplasm</keyword>
<dbReference type="SUPFAM" id="SSF75708">
    <property type="entry name" value="Chemotaxis phosphatase CheZ"/>
    <property type="match status" value="1"/>
</dbReference>
<dbReference type="OrthoDB" id="9773007at2"/>
<dbReference type="EMBL" id="AP017928">
    <property type="protein sequence ID" value="BBA34333.1"/>
    <property type="molecule type" value="Genomic_DNA"/>
</dbReference>
<dbReference type="PIRSF" id="PIRSF002884">
    <property type="entry name" value="CheZ"/>
    <property type="match status" value="1"/>
</dbReference>
<evidence type="ECO:0000256" key="9">
    <source>
        <dbReference type="ARBA" id="ARBA00029599"/>
    </source>
</evidence>
<reference evidence="12 13" key="1">
    <citation type="submission" date="2016-12" db="EMBL/GenBank/DDBJ databases">
        <title>Genome sequencing of Methylocaldum marinum.</title>
        <authorList>
            <person name="Takeuchi M."/>
            <person name="Kamagata Y."/>
            <person name="Hiraoka S."/>
            <person name="Oshima K."/>
            <person name="Hattori M."/>
            <person name="Iwasaki W."/>
        </authorList>
    </citation>
    <scope>NUCLEOTIDE SEQUENCE [LARGE SCALE GENOMIC DNA]</scope>
    <source>
        <strain evidence="12 13">S8</strain>
    </source>
</reference>
<proteinExistence type="inferred from homology"/>
<keyword evidence="7 10" id="KW-0378">Hydrolase</keyword>
<evidence type="ECO:0000256" key="6">
    <source>
        <dbReference type="ARBA" id="ARBA00022779"/>
    </source>
</evidence>
<keyword evidence="13" id="KW-1185">Reference proteome</keyword>
<dbReference type="GO" id="GO:0009288">
    <property type="term" value="C:bacterial-type flagellum"/>
    <property type="evidence" value="ECO:0007669"/>
    <property type="project" value="InterPro"/>
</dbReference>
<organism evidence="12 13">
    <name type="scientific">Methylocaldum marinum</name>
    <dbReference type="NCBI Taxonomy" id="1432792"/>
    <lineage>
        <taxon>Bacteria</taxon>
        <taxon>Pseudomonadati</taxon>
        <taxon>Pseudomonadota</taxon>
        <taxon>Gammaproteobacteria</taxon>
        <taxon>Methylococcales</taxon>
        <taxon>Methylococcaceae</taxon>
        <taxon>Methylocaldum</taxon>
    </lineage>
</organism>
<evidence type="ECO:0000256" key="4">
    <source>
        <dbReference type="ARBA" id="ARBA00022490"/>
    </source>
</evidence>
<evidence type="ECO:0000313" key="12">
    <source>
        <dbReference type="EMBL" id="BBA34333.1"/>
    </source>
</evidence>
<name>A0A250KRN3_9GAMM</name>
<dbReference type="Gene3D" id="1.10.287.500">
    <property type="entry name" value="Helix hairpin bin"/>
    <property type="match status" value="1"/>
</dbReference>
<evidence type="ECO:0000256" key="5">
    <source>
        <dbReference type="ARBA" id="ARBA00022500"/>
    </source>
</evidence>
<evidence type="ECO:0000256" key="11">
    <source>
        <dbReference type="PIRSR" id="PIRSR002884-1"/>
    </source>
</evidence>
<comment type="subunit">
    <text evidence="10">Homodimer.</text>
</comment>
<dbReference type="PANTHER" id="PTHR43693:SF1">
    <property type="entry name" value="PROTEIN PHOSPHATASE CHEZ"/>
    <property type="match status" value="1"/>
</dbReference>
<evidence type="ECO:0000313" key="13">
    <source>
        <dbReference type="Proteomes" id="UP000266313"/>
    </source>
</evidence>
<comment type="similarity">
    <text evidence="2 10">Belongs to the CheZ family.</text>
</comment>
<evidence type="ECO:0000256" key="8">
    <source>
        <dbReference type="ARBA" id="ARBA00022912"/>
    </source>
</evidence>
<dbReference type="Proteomes" id="UP000266313">
    <property type="component" value="Chromosome"/>
</dbReference>
<evidence type="ECO:0000256" key="10">
    <source>
        <dbReference type="PIRNR" id="PIRNR002884"/>
    </source>
</evidence>
<keyword evidence="5 10" id="KW-0145">Chemotaxis</keyword>
<keyword evidence="6 10" id="KW-0283">Flagellar rotation</keyword>